<comment type="subcellular location">
    <subcellularLocation>
        <location evidence="5">Secreted</location>
    </subcellularLocation>
    <subcellularLocation>
        <location evidence="5">Bacterial flagellum</location>
    </subcellularLocation>
</comment>
<dbReference type="EMBL" id="CP134050">
    <property type="protein sequence ID" value="WNC14456.1"/>
    <property type="molecule type" value="Genomic_DNA"/>
</dbReference>
<keyword evidence="5" id="KW-0964">Secreted</keyword>
<feature type="domain" description="Flagellar hook-associated protein 2 C-terminal" evidence="7">
    <location>
        <begin position="228"/>
        <end position="493"/>
    </location>
</feature>
<dbReference type="PANTHER" id="PTHR30288">
    <property type="entry name" value="FLAGELLAR CAP/ASSEMBLY PROTEIN FLID"/>
    <property type="match status" value="1"/>
</dbReference>
<accession>A0ABY9T368</accession>
<keyword evidence="8" id="KW-0969">Cilium</keyword>
<dbReference type="Pfam" id="PF02465">
    <property type="entry name" value="FliD_N"/>
    <property type="match status" value="1"/>
</dbReference>
<keyword evidence="8" id="KW-0966">Cell projection</keyword>
<evidence type="ECO:0000256" key="2">
    <source>
        <dbReference type="ARBA" id="ARBA00011255"/>
    </source>
</evidence>
<dbReference type="Pfam" id="PF07196">
    <property type="entry name" value="Flagellin_IN"/>
    <property type="match status" value="1"/>
</dbReference>
<reference evidence="8 9" key="1">
    <citation type="submission" date="2023-09" db="EMBL/GenBank/DDBJ databases">
        <title>Complete Genome and Methylome dissection of Bacillus brevis NEB573 original source of BbsI restriction endonuclease.</title>
        <authorList>
            <person name="Fomenkov A."/>
            <person name="Roberts R.D."/>
        </authorList>
    </citation>
    <scope>NUCLEOTIDE SEQUENCE [LARGE SCALE GENOMIC DNA]</scope>
    <source>
        <strain evidence="8 9">NEB573</strain>
    </source>
</reference>
<dbReference type="RefSeq" id="WP_310766556.1">
    <property type="nucleotide sequence ID" value="NZ_CP134050.1"/>
</dbReference>
<proteinExistence type="inferred from homology"/>
<dbReference type="PANTHER" id="PTHR30288:SF0">
    <property type="entry name" value="FLAGELLAR HOOK-ASSOCIATED PROTEIN 2"/>
    <property type="match status" value="1"/>
</dbReference>
<evidence type="ECO:0000259" key="6">
    <source>
        <dbReference type="Pfam" id="PF02465"/>
    </source>
</evidence>
<sequence length="503" mass="54789">MSQIRFSGMASGLDTEKIVKELMKAESAPLYKLQRTKQKQEWQQTAYREINTLLLDLRTKASDLRYESFYTNKKAVTSSSDAYVSVKSSGKPSFSSYTVSVNKLAEPATGASAVFKTSGGISSTSSTVGSDFSFSINSGVDGKEASFTVSSGDTVEKVISDINEKSGTTGVKASFFNNQIVFTSTSTGDASNFTIGNVSGSNNLGIGAIDTTVAASGVSKGKDLVEGEVIINGATLKISSNNFTYDNMQFSAKQLTAANSPVSISVTTDVDSMVSSIKEFIDKYNSVIDTINKKLTEDVYKSYQPLIDSERSDMTDDQISKWEDKAKSGILRRDSILSSAVSSMRSSFNTSVPGLTKYDNMSKIGITTKNYYEKGKLYVDEDKLREALTTNPDEVIQLLTKLPGSSATTPEQKFQQSGVFERLYSQINDSMKQITEKAGSSGSGSTADTSTIGLNLKKLDLDIDTWEDRLAKIENRYWKQYTAMETAISKFNSQGGWFANLMQ</sequence>
<dbReference type="Proteomes" id="UP001256827">
    <property type="component" value="Chromosome"/>
</dbReference>
<keyword evidence="3" id="KW-0175">Coiled coil</keyword>
<dbReference type="InterPro" id="IPR010810">
    <property type="entry name" value="Flagellin_hook_IN_motif"/>
</dbReference>
<gene>
    <name evidence="8" type="primary">fliD</name>
    <name evidence="8" type="ORF">RGB73_27965</name>
</gene>
<name>A0ABY9T368_BREBE</name>
<evidence type="ECO:0000259" key="7">
    <source>
        <dbReference type="Pfam" id="PF07195"/>
    </source>
</evidence>
<dbReference type="Pfam" id="PF07195">
    <property type="entry name" value="FliD_C"/>
    <property type="match status" value="1"/>
</dbReference>
<protein>
    <recommendedName>
        <fullName evidence="5">Flagellar hook-associated protein 2</fullName>
        <shortName evidence="5">HAP2</shortName>
    </recommendedName>
    <alternativeName>
        <fullName evidence="5">Flagellar cap protein</fullName>
    </alternativeName>
</protein>
<dbReference type="InterPro" id="IPR010809">
    <property type="entry name" value="FliD_C"/>
</dbReference>
<dbReference type="InterPro" id="IPR040026">
    <property type="entry name" value="FliD"/>
</dbReference>
<feature type="domain" description="Flagellar hook-associated protein 2 N-terminal" evidence="6">
    <location>
        <begin position="11"/>
        <end position="106"/>
    </location>
</feature>
<evidence type="ECO:0000256" key="3">
    <source>
        <dbReference type="ARBA" id="ARBA00023054"/>
    </source>
</evidence>
<evidence type="ECO:0000256" key="4">
    <source>
        <dbReference type="ARBA" id="ARBA00023143"/>
    </source>
</evidence>
<keyword evidence="4 5" id="KW-0975">Bacterial flagellum</keyword>
<keyword evidence="8" id="KW-0282">Flagellum</keyword>
<comment type="function">
    <text evidence="5">Required for morphogenesis and for the elongation of the flagellar filament by facilitating polymerization of the flagellin monomers at the tip of growing filament. Forms a capping structure, which prevents flagellin subunits (transported through the central channel of the flagellum) from leaking out without polymerization at the distal end.</text>
</comment>
<dbReference type="InterPro" id="IPR003481">
    <property type="entry name" value="FliD_N"/>
</dbReference>
<organism evidence="8 9">
    <name type="scientific">Brevibacillus brevis</name>
    <name type="common">Bacillus brevis</name>
    <dbReference type="NCBI Taxonomy" id="1393"/>
    <lineage>
        <taxon>Bacteria</taxon>
        <taxon>Bacillati</taxon>
        <taxon>Bacillota</taxon>
        <taxon>Bacilli</taxon>
        <taxon>Bacillales</taxon>
        <taxon>Paenibacillaceae</taxon>
        <taxon>Brevibacillus</taxon>
    </lineage>
</organism>
<evidence type="ECO:0000313" key="8">
    <source>
        <dbReference type="EMBL" id="WNC14456.1"/>
    </source>
</evidence>
<evidence type="ECO:0000313" key="9">
    <source>
        <dbReference type="Proteomes" id="UP001256827"/>
    </source>
</evidence>
<comment type="subunit">
    <text evidence="2 5">Homopentamer.</text>
</comment>
<comment type="similarity">
    <text evidence="1 5">Belongs to the FliD family.</text>
</comment>
<evidence type="ECO:0000256" key="1">
    <source>
        <dbReference type="ARBA" id="ARBA00009764"/>
    </source>
</evidence>
<evidence type="ECO:0000256" key="5">
    <source>
        <dbReference type="RuleBase" id="RU362066"/>
    </source>
</evidence>
<keyword evidence="9" id="KW-1185">Reference proteome</keyword>